<reference evidence="7" key="1">
    <citation type="submission" date="2022-11" db="UniProtKB">
        <authorList>
            <consortium name="WormBaseParasite"/>
        </authorList>
    </citation>
    <scope>IDENTIFICATION</scope>
</reference>
<evidence type="ECO:0000259" key="5">
    <source>
        <dbReference type="PROSITE" id="PS50089"/>
    </source>
</evidence>
<keyword evidence="1 3" id="KW-0479">Metal-binding</keyword>
<protein>
    <submittedName>
        <fullName evidence="7">RING-type domain-containing protein</fullName>
    </submittedName>
</protein>
<dbReference type="PROSITE" id="PS50089">
    <property type="entry name" value="ZF_RING_2"/>
    <property type="match status" value="1"/>
</dbReference>
<evidence type="ECO:0000256" key="4">
    <source>
        <dbReference type="SAM" id="MobiDB-lite"/>
    </source>
</evidence>
<organism evidence="6 7">
    <name type="scientific">Meloidogyne incognita</name>
    <name type="common">Southern root-knot nematode worm</name>
    <name type="synonym">Oxyuris incognita</name>
    <dbReference type="NCBI Taxonomy" id="6306"/>
    <lineage>
        <taxon>Eukaryota</taxon>
        <taxon>Metazoa</taxon>
        <taxon>Ecdysozoa</taxon>
        <taxon>Nematoda</taxon>
        <taxon>Chromadorea</taxon>
        <taxon>Rhabditida</taxon>
        <taxon>Tylenchina</taxon>
        <taxon>Tylenchomorpha</taxon>
        <taxon>Tylenchoidea</taxon>
        <taxon>Meloidogynidae</taxon>
        <taxon>Meloidogyninae</taxon>
        <taxon>Meloidogyne</taxon>
        <taxon>Meloidogyne incognita group</taxon>
    </lineage>
</organism>
<dbReference type="AlphaFoldDB" id="A0A914NJW3"/>
<feature type="compositionally biased region" description="Basic and acidic residues" evidence="4">
    <location>
        <begin position="40"/>
        <end position="57"/>
    </location>
</feature>
<evidence type="ECO:0000313" key="7">
    <source>
        <dbReference type="WBParaSite" id="Minc3s06557g39993"/>
    </source>
</evidence>
<proteinExistence type="predicted"/>
<dbReference type="Proteomes" id="UP000887563">
    <property type="component" value="Unplaced"/>
</dbReference>
<feature type="domain" description="RING-type" evidence="5">
    <location>
        <begin position="205"/>
        <end position="252"/>
    </location>
</feature>
<name>A0A914NJW3_MELIC</name>
<keyword evidence="2" id="KW-0862">Zinc</keyword>
<accession>A0A914NJW3</accession>
<feature type="region of interest" description="Disordered" evidence="4">
    <location>
        <begin position="1"/>
        <end position="57"/>
    </location>
</feature>
<feature type="compositionally biased region" description="Low complexity" evidence="4">
    <location>
        <begin position="1"/>
        <end position="22"/>
    </location>
</feature>
<evidence type="ECO:0000313" key="6">
    <source>
        <dbReference type="Proteomes" id="UP000887563"/>
    </source>
</evidence>
<evidence type="ECO:0000256" key="2">
    <source>
        <dbReference type="ARBA" id="ARBA00022833"/>
    </source>
</evidence>
<evidence type="ECO:0000256" key="3">
    <source>
        <dbReference type="PROSITE-ProRule" id="PRU00175"/>
    </source>
</evidence>
<sequence length="270" mass="30967">MSSSSSSSSSLTTSSSSSSSSLNPPNATTNMPVFGPKTAAEARRIEEQRRASEQERALRRNENLRRIINERQQRLEERRRILFTVHIPDFNSVDSGDEEEFYSDEDVDDESLIRIPRAATANGRAQQIQRLENRRGRRITTDEPLQWFEPERKIPEQRDTCLACWKEGCASTICYGNRRGRRITTDEPLQWFEPERKIPEQRDTCLACWKEGCASTICYGICGHLSMCEACANKSCRTSFGENFYPNCPLCRLQTPYFKSLNGRICRGNE</sequence>
<keyword evidence="1 3" id="KW-0863">Zinc-finger</keyword>
<dbReference type="InterPro" id="IPR001841">
    <property type="entry name" value="Znf_RING"/>
</dbReference>
<dbReference type="GO" id="GO:0008270">
    <property type="term" value="F:zinc ion binding"/>
    <property type="evidence" value="ECO:0007669"/>
    <property type="project" value="UniProtKB-KW"/>
</dbReference>
<keyword evidence="6" id="KW-1185">Reference proteome</keyword>
<dbReference type="WBParaSite" id="Minc3s06557g39993">
    <property type="protein sequence ID" value="Minc3s06557g39993"/>
    <property type="gene ID" value="Minc3s06557g39993"/>
</dbReference>
<evidence type="ECO:0000256" key="1">
    <source>
        <dbReference type="ARBA" id="ARBA00022771"/>
    </source>
</evidence>